<dbReference type="RefSeq" id="WP_138852284.1">
    <property type="nucleotide sequence ID" value="NZ_CP040710.1"/>
</dbReference>
<sequence>MNKNIVILCLILCTACSKTMEINTNANFEAVVLPDGSQVYLNHDSTISYEEHFDPRTVSLSGEAFFIVVSDTSDFTVTTKHGTVKVLGTEFNVKTTSKQLAVDVKQGLVALKTEYETSKVKKGIKAIYKDGEQAVQHIKSNREYRKWIRSLKKEFRTLGNEVKPILNEIGSELEKAGEKIGNEFKN</sequence>
<evidence type="ECO:0000259" key="1">
    <source>
        <dbReference type="Pfam" id="PF04773"/>
    </source>
</evidence>
<evidence type="ECO:0000313" key="2">
    <source>
        <dbReference type="EMBL" id="QCW99934.1"/>
    </source>
</evidence>
<dbReference type="PANTHER" id="PTHR30273">
    <property type="entry name" value="PERIPLASMIC SIGNAL SENSOR AND SIGMA FACTOR ACTIVATOR FECR-RELATED"/>
    <property type="match status" value="1"/>
</dbReference>
<dbReference type="InterPro" id="IPR012373">
    <property type="entry name" value="Ferrdict_sens_TM"/>
</dbReference>
<dbReference type="EMBL" id="CP040710">
    <property type="protein sequence ID" value="QCW99934.1"/>
    <property type="molecule type" value="Genomic_DNA"/>
</dbReference>
<dbReference type="Proteomes" id="UP000310017">
    <property type="component" value="Chromosome"/>
</dbReference>
<dbReference type="GO" id="GO:0016989">
    <property type="term" value="F:sigma factor antagonist activity"/>
    <property type="evidence" value="ECO:0007669"/>
    <property type="project" value="TreeGrafter"/>
</dbReference>
<name>A0A5B7SMQ0_9FLAO</name>
<proteinExistence type="predicted"/>
<dbReference type="InterPro" id="IPR006860">
    <property type="entry name" value="FecR"/>
</dbReference>
<dbReference type="Gene3D" id="2.60.120.1440">
    <property type="match status" value="1"/>
</dbReference>
<protein>
    <recommendedName>
        <fullName evidence="1">FecR protein domain-containing protein</fullName>
    </recommendedName>
</protein>
<dbReference type="AlphaFoldDB" id="A0A5B7SMQ0"/>
<dbReference type="PANTHER" id="PTHR30273:SF2">
    <property type="entry name" value="PROTEIN FECR"/>
    <property type="match status" value="1"/>
</dbReference>
<reference evidence="2 3" key="1">
    <citation type="submission" date="2019-05" db="EMBL/GenBank/DDBJ databases">
        <title>Genome sequencing of F202Z8.</title>
        <authorList>
            <person name="Kwon Y.M."/>
        </authorList>
    </citation>
    <scope>NUCLEOTIDE SEQUENCE [LARGE SCALE GENOMIC DNA]</scope>
    <source>
        <strain evidence="2 3">F202Z8</strain>
    </source>
</reference>
<gene>
    <name evidence="2" type="ORF">FGM00_07410</name>
</gene>
<accession>A0A5B7SMQ0</accession>
<feature type="domain" description="FecR protein" evidence="1">
    <location>
        <begin position="23"/>
        <end position="109"/>
    </location>
</feature>
<evidence type="ECO:0000313" key="3">
    <source>
        <dbReference type="Proteomes" id="UP000310017"/>
    </source>
</evidence>
<dbReference type="KEGG" id="asag:FGM00_07410"/>
<keyword evidence="3" id="KW-1185">Reference proteome</keyword>
<dbReference type="Pfam" id="PF04773">
    <property type="entry name" value="FecR"/>
    <property type="match status" value="1"/>
</dbReference>
<organism evidence="2 3">
    <name type="scientific">Aggregatimonas sangjinii</name>
    <dbReference type="NCBI Taxonomy" id="2583587"/>
    <lineage>
        <taxon>Bacteria</taxon>
        <taxon>Pseudomonadati</taxon>
        <taxon>Bacteroidota</taxon>
        <taxon>Flavobacteriia</taxon>
        <taxon>Flavobacteriales</taxon>
        <taxon>Flavobacteriaceae</taxon>
        <taxon>Aggregatimonas</taxon>
    </lineage>
</organism>
<dbReference type="OrthoDB" id="704021at2"/>